<name>A0A1P8WRE8_9PLAN</name>
<dbReference type="InterPro" id="IPR005467">
    <property type="entry name" value="His_kinase_dom"/>
</dbReference>
<dbReference type="PANTHER" id="PTHR43065:SF50">
    <property type="entry name" value="HISTIDINE KINASE"/>
    <property type="match status" value="1"/>
</dbReference>
<sequence>MKVLLAEDSLMERRRLSVQLARWGYEVCETEDGQDAWQHFQKTHFPLVVTDWIMPEVDGLELIRRIRASADSRYVYIILLTGRSDNENLVEGMEAGADDFLIKPCHPKELKVRLRAGARIIELEQRLIGQNRQLRETQAALVQSEKLAGVGQLAAGMAHEINNPVAFVSNNIAVLQRDVQQLLKLVDEYHCCVPIAEQHDPELADRIRALEDECDLPWLKDNLPRLFESSSDGLSRVRGIVSNLRDFAHLDEADVDTMDVVAALELTLDVLAADLAAKELVIERNYDGQPMCHCWPAKIKQVLHGILLNAIQASEHGGTIAVSARENANDISVTVSDTGSGMDETTQQRLFEPFYTTQPVGSGQGMGLAVCYGIVQQHGGSIEFDSAVGVGTTLTVTLPKSQKAF</sequence>
<dbReference type="InterPro" id="IPR036890">
    <property type="entry name" value="HATPase_C_sf"/>
</dbReference>
<dbReference type="RefSeq" id="WP_077027618.1">
    <property type="nucleotide sequence ID" value="NZ_CP017641.1"/>
</dbReference>
<dbReference type="SUPFAM" id="SSF55874">
    <property type="entry name" value="ATPase domain of HSP90 chaperone/DNA topoisomerase II/histidine kinase"/>
    <property type="match status" value="1"/>
</dbReference>
<feature type="modified residue" description="4-aspartylphosphate" evidence="4">
    <location>
        <position position="51"/>
    </location>
</feature>
<dbReference type="EMBL" id="CP017641">
    <property type="protein sequence ID" value="APZ96629.1"/>
    <property type="molecule type" value="Genomic_DNA"/>
</dbReference>
<dbReference type="SMART" id="SM00448">
    <property type="entry name" value="REC"/>
    <property type="match status" value="1"/>
</dbReference>
<gene>
    <name evidence="7" type="primary">zraS_7</name>
    <name evidence="7" type="ORF">Fuma_06302</name>
</gene>
<dbReference type="GO" id="GO:0000155">
    <property type="term" value="F:phosphorelay sensor kinase activity"/>
    <property type="evidence" value="ECO:0007669"/>
    <property type="project" value="InterPro"/>
</dbReference>
<dbReference type="InterPro" id="IPR004358">
    <property type="entry name" value="Sig_transdc_His_kin-like_C"/>
</dbReference>
<evidence type="ECO:0000313" key="8">
    <source>
        <dbReference type="Proteomes" id="UP000187735"/>
    </source>
</evidence>
<feature type="domain" description="Response regulatory" evidence="6">
    <location>
        <begin position="2"/>
        <end position="118"/>
    </location>
</feature>
<dbReference type="STRING" id="1891926.Fuma_06302"/>
<dbReference type="InterPro" id="IPR011006">
    <property type="entry name" value="CheY-like_superfamily"/>
</dbReference>
<dbReference type="InterPro" id="IPR036097">
    <property type="entry name" value="HisK_dim/P_sf"/>
</dbReference>
<organism evidence="7 8">
    <name type="scientific">Fuerstiella marisgermanici</name>
    <dbReference type="NCBI Taxonomy" id="1891926"/>
    <lineage>
        <taxon>Bacteria</taxon>
        <taxon>Pseudomonadati</taxon>
        <taxon>Planctomycetota</taxon>
        <taxon>Planctomycetia</taxon>
        <taxon>Planctomycetales</taxon>
        <taxon>Planctomycetaceae</taxon>
        <taxon>Fuerstiella</taxon>
    </lineage>
</organism>
<evidence type="ECO:0000256" key="3">
    <source>
        <dbReference type="ARBA" id="ARBA00022553"/>
    </source>
</evidence>
<dbReference type="AlphaFoldDB" id="A0A1P8WRE8"/>
<evidence type="ECO:0000259" key="5">
    <source>
        <dbReference type="PROSITE" id="PS50109"/>
    </source>
</evidence>
<dbReference type="SUPFAM" id="SSF47384">
    <property type="entry name" value="Homodimeric domain of signal transducing histidine kinase"/>
    <property type="match status" value="1"/>
</dbReference>
<dbReference type="Gene3D" id="3.30.565.10">
    <property type="entry name" value="Histidine kinase-like ATPase, C-terminal domain"/>
    <property type="match status" value="1"/>
</dbReference>
<dbReference type="PANTHER" id="PTHR43065">
    <property type="entry name" value="SENSOR HISTIDINE KINASE"/>
    <property type="match status" value="1"/>
</dbReference>
<dbReference type="OrthoDB" id="260274at2"/>
<dbReference type="InterPro" id="IPR003661">
    <property type="entry name" value="HisK_dim/P_dom"/>
</dbReference>
<dbReference type="SMART" id="SM00387">
    <property type="entry name" value="HATPase_c"/>
    <property type="match status" value="1"/>
</dbReference>
<evidence type="ECO:0000256" key="1">
    <source>
        <dbReference type="ARBA" id="ARBA00000085"/>
    </source>
</evidence>
<dbReference type="InterPro" id="IPR003594">
    <property type="entry name" value="HATPase_dom"/>
</dbReference>
<dbReference type="PROSITE" id="PS50109">
    <property type="entry name" value="HIS_KIN"/>
    <property type="match status" value="1"/>
</dbReference>
<dbReference type="Gene3D" id="3.40.50.2300">
    <property type="match status" value="1"/>
</dbReference>
<keyword evidence="3 4" id="KW-0597">Phosphoprotein</keyword>
<dbReference type="SUPFAM" id="SSF52172">
    <property type="entry name" value="CheY-like"/>
    <property type="match status" value="1"/>
</dbReference>
<evidence type="ECO:0000259" key="6">
    <source>
        <dbReference type="PROSITE" id="PS50110"/>
    </source>
</evidence>
<dbReference type="EC" id="2.7.13.3" evidence="2"/>
<dbReference type="PROSITE" id="PS50110">
    <property type="entry name" value="RESPONSE_REGULATORY"/>
    <property type="match status" value="1"/>
</dbReference>
<protein>
    <recommendedName>
        <fullName evidence="2">histidine kinase</fullName>
        <ecNumber evidence="2">2.7.13.3</ecNumber>
    </recommendedName>
</protein>
<comment type="catalytic activity">
    <reaction evidence="1">
        <text>ATP + protein L-histidine = ADP + protein N-phospho-L-histidine.</text>
        <dbReference type="EC" id="2.7.13.3"/>
    </reaction>
</comment>
<dbReference type="CDD" id="cd00082">
    <property type="entry name" value="HisKA"/>
    <property type="match status" value="1"/>
</dbReference>
<dbReference type="Gene3D" id="1.10.287.130">
    <property type="match status" value="1"/>
</dbReference>
<evidence type="ECO:0000256" key="2">
    <source>
        <dbReference type="ARBA" id="ARBA00012438"/>
    </source>
</evidence>
<evidence type="ECO:0000256" key="4">
    <source>
        <dbReference type="PROSITE-ProRule" id="PRU00169"/>
    </source>
</evidence>
<accession>A0A1P8WRE8</accession>
<keyword evidence="7" id="KW-0808">Transferase</keyword>
<keyword evidence="8" id="KW-1185">Reference proteome</keyword>
<feature type="domain" description="Histidine kinase" evidence="5">
    <location>
        <begin position="156"/>
        <end position="402"/>
    </location>
</feature>
<dbReference type="Pfam" id="PF00072">
    <property type="entry name" value="Response_reg"/>
    <property type="match status" value="1"/>
</dbReference>
<proteinExistence type="predicted"/>
<dbReference type="Proteomes" id="UP000187735">
    <property type="component" value="Chromosome"/>
</dbReference>
<dbReference type="InterPro" id="IPR001789">
    <property type="entry name" value="Sig_transdc_resp-reg_receiver"/>
</dbReference>
<dbReference type="KEGG" id="fmr:Fuma_06302"/>
<dbReference type="Pfam" id="PF02518">
    <property type="entry name" value="HATPase_c"/>
    <property type="match status" value="1"/>
</dbReference>
<dbReference type="CDD" id="cd17574">
    <property type="entry name" value="REC_OmpR"/>
    <property type="match status" value="1"/>
</dbReference>
<evidence type="ECO:0000313" key="7">
    <source>
        <dbReference type="EMBL" id="APZ96629.1"/>
    </source>
</evidence>
<dbReference type="PRINTS" id="PR00344">
    <property type="entry name" value="BCTRLSENSOR"/>
</dbReference>
<reference evidence="7 8" key="1">
    <citation type="journal article" date="2016" name="Front. Microbiol.">
        <title>Fuerstia marisgermanicae gen. nov., sp. nov., an Unusual Member of the Phylum Planctomycetes from the German Wadden Sea.</title>
        <authorList>
            <person name="Kohn T."/>
            <person name="Heuer A."/>
            <person name="Jogler M."/>
            <person name="Vollmers J."/>
            <person name="Boedeker C."/>
            <person name="Bunk B."/>
            <person name="Rast P."/>
            <person name="Borchert D."/>
            <person name="Glockner I."/>
            <person name="Freese H.M."/>
            <person name="Klenk H.P."/>
            <person name="Overmann J."/>
            <person name="Kaster A.K."/>
            <person name="Rohde M."/>
            <person name="Wiegand S."/>
            <person name="Jogler C."/>
        </authorList>
    </citation>
    <scope>NUCLEOTIDE SEQUENCE [LARGE SCALE GENOMIC DNA]</scope>
    <source>
        <strain evidence="7 8">NH11</strain>
    </source>
</reference>